<feature type="compositionally biased region" description="Polar residues" evidence="1">
    <location>
        <begin position="478"/>
        <end position="498"/>
    </location>
</feature>
<reference evidence="2 3" key="1">
    <citation type="journal article" date="2019" name="Sci. Rep.">
        <title>Orb-weaving spider Araneus ventricosus genome elucidates the spidroin gene catalogue.</title>
        <authorList>
            <person name="Kono N."/>
            <person name="Nakamura H."/>
            <person name="Ohtoshi R."/>
            <person name="Moran D.A.P."/>
            <person name="Shinohara A."/>
            <person name="Yoshida Y."/>
            <person name="Fujiwara M."/>
            <person name="Mori M."/>
            <person name="Tomita M."/>
            <person name="Arakawa K."/>
        </authorList>
    </citation>
    <scope>NUCLEOTIDE SEQUENCE [LARGE SCALE GENOMIC DNA]</scope>
</reference>
<dbReference type="SUPFAM" id="SSF47473">
    <property type="entry name" value="EF-hand"/>
    <property type="match status" value="1"/>
</dbReference>
<feature type="compositionally biased region" description="Polar residues" evidence="1">
    <location>
        <begin position="723"/>
        <end position="737"/>
    </location>
</feature>
<dbReference type="EMBL" id="BGPR01001835">
    <property type="protein sequence ID" value="GBM62800.1"/>
    <property type="molecule type" value="Genomic_DNA"/>
</dbReference>
<organism evidence="2 3">
    <name type="scientific">Araneus ventricosus</name>
    <name type="common">Orbweaver spider</name>
    <name type="synonym">Epeira ventricosa</name>
    <dbReference type="NCBI Taxonomy" id="182803"/>
    <lineage>
        <taxon>Eukaryota</taxon>
        <taxon>Metazoa</taxon>
        <taxon>Ecdysozoa</taxon>
        <taxon>Arthropoda</taxon>
        <taxon>Chelicerata</taxon>
        <taxon>Arachnida</taxon>
        <taxon>Araneae</taxon>
        <taxon>Araneomorphae</taxon>
        <taxon>Entelegynae</taxon>
        <taxon>Araneoidea</taxon>
        <taxon>Araneidae</taxon>
        <taxon>Araneus</taxon>
    </lineage>
</organism>
<dbReference type="Gene3D" id="1.10.238.10">
    <property type="entry name" value="EF-hand"/>
    <property type="match status" value="1"/>
</dbReference>
<feature type="region of interest" description="Disordered" evidence="1">
    <location>
        <begin position="62"/>
        <end position="94"/>
    </location>
</feature>
<dbReference type="InterPro" id="IPR011992">
    <property type="entry name" value="EF-hand-dom_pair"/>
</dbReference>
<name>A0A4Y2HBY5_ARAVE</name>
<feature type="compositionally biased region" description="Basic and acidic residues" evidence="1">
    <location>
        <begin position="517"/>
        <end position="542"/>
    </location>
</feature>
<comment type="caution">
    <text evidence="2">The sequence shown here is derived from an EMBL/GenBank/DDBJ whole genome shotgun (WGS) entry which is preliminary data.</text>
</comment>
<sequence length="1415" mass="161628">MPFFLKPCIKLRKKKKKTVKNNSSMYFKPYLDKESPVTSEAIHEGASNSFVSIDRDEKDVGLPPKLILGSSESQTENTEAKESGNIEDITGVPSPDRDIFDILSSAVQQLSEEKSSSDDNRYSILSSSSRLDEETDNTEMKELLNESFDTSDNKLNDAKEQQLPDSFKEECVEDLIEDESETQDFIIAKRLSKNMPLTEIYREEHESRAEAIKMIPVEEFSVDVVEFVSIHHQISEIEPLVPLTIQECCVERTAASVRNESAEISEYKCEEEACVEFENASTIDPSTINLIPSPEKIHWESESDISLQEVSPIIDISDQQEEIFEPESNQFFDSELSLAVQNALCVSFCESDHENTTGGCTDDVTKEYFDNSSCLEITAASVHLEEEMIIPSESINLSFGDNIPELLKIEGNKTENVPFNDTVFNETTLETSKMIHKLGSPILSECSGDHPANITNTYEKGLSCRMAANLMNDLPSDFPTNQMNADRQTKSNTEQRNTVNKRRRSRNVLLNSLKIKLSPEDLKKETNNTDQHGSDERSEHKCTNNSNEKNNPCDDNALQTLEQNYDKIEKEDIVGHAFIYEIKPFKTLGNYTDERSDVTFETRIGNLDKKNVSSFIESTVKNKLSNEKFENSEEGNTTENLENYSITRINDSLSIEKASNPFDTTEEMQMRVHQVIKKILGFVQREVSLLLQNMEYEPKGFSYFINELLFDYSFYQEQKNEKLLNNQKDSDGNTVEANETKSADGQDKDLCTCKFDDTEIEINENYELSPNKYNISFEDMESFNISFESTKCENETFMMDFENSRGVEINEKEDEDRMLITTEIRSNDDEIFDDLKLSQSLDEYLALAEHLKCKNKTQKSKNTLTPINNDMESKNTPDDFNSKTLHTTSENIISFQMTSDYPAIVGSLNNLKSFSFDNINLLDDAEKDKILESPNFSSEGGDIGKNDLCMETFTSCGDTCIKLNLSEENIKSETIVTSDSTTEAHVSELNAEKCTLSGQDPQNHLTIVLSPRENNATVNCSVNMTISGNTPTCTTRLTSPISIQVTRDDTRRRETCSFRTRDSGSSTSPEDIMETCRLHRTHKFDVKKLERERLRNLELYDLNKREAMKPMRKQTRIVPIHPAESFEFTLSNLDDSVKATKRSAKHSAKSTKHDIHKLLTPYQIKCKGAKSDGNDFNRYPSSDISPVQELDIGEERIPTNQTFHRRYDSPNSPVYGTPMRRRILTASKAIRSPKYSLKAEPSPSKEIRCHKATAHKINVNKPKLYFLDESSPEYKRQHKGRSRALENTTHFEDRQRPLNSPFSDYRQHYLCTKLNSPTDLNSKFDDKFKRYARRGRNTGDLISYKRSTQWLRDAGIVGQVLTAEEADRAFKSAAGVKVALNKFDYRRFLYKLTRLKKLRYREIYERLCEAVNELA</sequence>
<dbReference type="Proteomes" id="UP000499080">
    <property type="component" value="Unassembled WGS sequence"/>
</dbReference>
<feature type="region of interest" description="Disordered" evidence="1">
    <location>
        <begin position="110"/>
        <end position="137"/>
    </location>
</feature>
<evidence type="ECO:0000313" key="2">
    <source>
        <dbReference type="EMBL" id="GBM62800.1"/>
    </source>
</evidence>
<feature type="region of interest" description="Disordered" evidence="1">
    <location>
        <begin position="862"/>
        <end position="881"/>
    </location>
</feature>
<feature type="region of interest" description="Disordered" evidence="1">
    <location>
        <begin position="475"/>
        <end position="556"/>
    </location>
</feature>
<feature type="compositionally biased region" description="Basic and acidic residues" evidence="1">
    <location>
        <begin position="111"/>
        <end position="121"/>
    </location>
</feature>
<accession>A0A4Y2HBY5</accession>
<proteinExistence type="predicted"/>
<evidence type="ECO:0000256" key="1">
    <source>
        <dbReference type="SAM" id="MobiDB-lite"/>
    </source>
</evidence>
<protein>
    <submittedName>
        <fullName evidence="2">Uncharacterized protein</fullName>
    </submittedName>
</protein>
<dbReference type="OrthoDB" id="6436597at2759"/>
<feature type="region of interest" description="Disordered" evidence="1">
    <location>
        <begin position="723"/>
        <end position="744"/>
    </location>
</feature>
<gene>
    <name evidence="2" type="ORF">AVEN_19790_1</name>
</gene>
<keyword evidence="3" id="KW-1185">Reference proteome</keyword>
<evidence type="ECO:0000313" key="3">
    <source>
        <dbReference type="Proteomes" id="UP000499080"/>
    </source>
</evidence>
<feature type="compositionally biased region" description="Basic and acidic residues" evidence="1">
    <location>
        <begin position="871"/>
        <end position="881"/>
    </location>
</feature>